<evidence type="ECO:0000256" key="2">
    <source>
        <dbReference type="PROSITE-ProRule" id="PRU00169"/>
    </source>
</evidence>
<gene>
    <name evidence="5" type="ORF">CCR82_15015</name>
</gene>
<sequence>MVTTDPATEQRPHLLLVDDVPENIEVLAAALGDDYEVFFAISGEEVIEIALNRRIDLILLDIMMPEVDGYEVCRLLKLEPRLAEIPVIFVTAKTELEDEAKGFAVGAVDYITKPIKRLRVRARVETHLQLKASRDRLRALANVEAIAGLPNRAACDALLARETTRAEFEGTRLSFLLVGLDDFDAIADTTAQPALQRLLERVAQAIGALIVGRISSPLDLCAHYGGSRFAILLPQADAEAAFERAATIIEAVAALAIKPPGSKGSLTASVGGITADCAMRDKAEPLHGQDLALAATQALEQAMQSGPGQLWLQHWESTR</sequence>
<dbReference type="PROSITE" id="PS50887">
    <property type="entry name" value="GGDEF"/>
    <property type="match status" value="1"/>
</dbReference>
<reference evidence="5" key="1">
    <citation type="submission" date="2017-05" db="EMBL/GenBank/DDBJ databases">
        <authorList>
            <person name="Imhoff J.F."/>
            <person name="Rahn T."/>
            <person name="Kuenzel S."/>
            <person name="Neulinger S.C."/>
        </authorList>
    </citation>
    <scope>NUCLEOTIDE SEQUENCE</scope>
    <source>
        <strain evidence="5">DSM 4395</strain>
    </source>
</reference>
<dbReference type="NCBIfam" id="TIGR00254">
    <property type="entry name" value="GGDEF"/>
    <property type="match status" value="1"/>
</dbReference>
<dbReference type="InterPro" id="IPR043128">
    <property type="entry name" value="Rev_trsase/Diguanyl_cyclase"/>
</dbReference>
<keyword evidence="1 2" id="KW-0597">Phosphoprotein</keyword>
<evidence type="ECO:0008006" key="7">
    <source>
        <dbReference type="Google" id="ProtNLM"/>
    </source>
</evidence>
<dbReference type="SUPFAM" id="SSF52172">
    <property type="entry name" value="CheY-like"/>
    <property type="match status" value="1"/>
</dbReference>
<accession>A0AAJ0XG84</accession>
<dbReference type="RefSeq" id="WP_201246636.1">
    <property type="nucleotide sequence ID" value="NZ_NHSF01000070.1"/>
</dbReference>
<dbReference type="InterPro" id="IPR011006">
    <property type="entry name" value="CheY-like_superfamily"/>
</dbReference>
<keyword evidence="6" id="KW-1185">Reference proteome</keyword>
<dbReference type="Pfam" id="PF00072">
    <property type="entry name" value="Response_reg"/>
    <property type="match status" value="1"/>
</dbReference>
<dbReference type="AlphaFoldDB" id="A0AAJ0XG84"/>
<dbReference type="InterPro" id="IPR050595">
    <property type="entry name" value="Bact_response_regulator"/>
</dbReference>
<dbReference type="SMART" id="SM00267">
    <property type="entry name" value="GGDEF"/>
    <property type="match status" value="1"/>
</dbReference>
<dbReference type="GO" id="GO:0000160">
    <property type="term" value="P:phosphorelay signal transduction system"/>
    <property type="evidence" value="ECO:0007669"/>
    <property type="project" value="InterPro"/>
</dbReference>
<dbReference type="SUPFAM" id="SSF55073">
    <property type="entry name" value="Nucleotide cyclase"/>
    <property type="match status" value="1"/>
</dbReference>
<protein>
    <recommendedName>
        <fullName evidence="7">Response regulator receiver modulated diguanylate cyclase</fullName>
    </recommendedName>
</protein>
<evidence type="ECO:0000259" key="4">
    <source>
        <dbReference type="PROSITE" id="PS50887"/>
    </source>
</evidence>
<feature type="modified residue" description="4-aspartylphosphate" evidence="2">
    <location>
        <position position="61"/>
    </location>
</feature>
<reference evidence="5" key="2">
    <citation type="journal article" date="2020" name="Microorganisms">
        <title>Osmotic Adaptation and Compatible Solute Biosynthesis of Phototrophic Bacteria as Revealed from Genome Analyses.</title>
        <authorList>
            <person name="Imhoff J.F."/>
            <person name="Rahn T."/>
            <person name="Kunzel S."/>
            <person name="Keller A."/>
            <person name="Neulinger S.C."/>
        </authorList>
    </citation>
    <scope>NUCLEOTIDE SEQUENCE</scope>
    <source>
        <strain evidence="5">DSM 4395</strain>
    </source>
</reference>
<dbReference type="EMBL" id="NHSF01000070">
    <property type="protein sequence ID" value="MBK5931799.1"/>
    <property type="molecule type" value="Genomic_DNA"/>
</dbReference>
<feature type="domain" description="GGDEF" evidence="4">
    <location>
        <begin position="171"/>
        <end position="315"/>
    </location>
</feature>
<dbReference type="InterPro" id="IPR029787">
    <property type="entry name" value="Nucleotide_cyclase"/>
</dbReference>
<dbReference type="CDD" id="cd01949">
    <property type="entry name" value="GGDEF"/>
    <property type="match status" value="1"/>
</dbReference>
<dbReference type="InterPro" id="IPR000160">
    <property type="entry name" value="GGDEF_dom"/>
</dbReference>
<dbReference type="Pfam" id="PF00990">
    <property type="entry name" value="GGDEF"/>
    <property type="match status" value="1"/>
</dbReference>
<dbReference type="Proteomes" id="UP001296967">
    <property type="component" value="Unassembled WGS sequence"/>
</dbReference>
<evidence type="ECO:0000256" key="1">
    <source>
        <dbReference type="ARBA" id="ARBA00022553"/>
    </source>
</evidence>
<evidence type="ECO:0000259" key="3">
    <source>
        <dbReference type="PROSITE" id="PS50110"/>
    </source>
</evidence>
<proteinExistence type="predicted"/>
<comment type="caution">
    <text evidence="5">The sequence shown here is derived from an EMBL/GenBank/DDBJ whole genome shotgun (WGS) entry which is preliminary data.</text>
</comment>
<dbReference type="Gene3D" id="3.30.70.270">
    <property type="match status" value="1"/>
</dbReference>
<dbReference type="PANTHER" id="PTHR44591">
    <property type="entry name" value="STRESS RESPONSE REGULATOR PROTEIN 1"/>
    <property type="match status" value="1"/>
</dbReference>
<dbReference type="InterPro" id="IPR001789">
    <property type="entry name" value="Sig_transdc_resp-reg_receiver"/>
</dbReference>
<organism evidence="5 6">
    <name type="scientific">Halochromatium salexigens</name>
    <name type="common">Chromatium salexigens</name>
    <dbReference type="NCBI Taxonomy" id="49447"/>
    <lineage>
        <taxon>Bacteria</taxon>
        <taxon>Pseudomonadati</taxon>
        <taxon>Pseudomonadota</taxon>
        <taxon>Gammaproteobacteria</taxon>
        <taxon>Chromatiales</taxon>
        <taxon>Chromatiaceae</taxon>
        <taxon>Halochromatium</taxon>
    </lineage>
</organism>
<feature type="domain" description="Response regulatory" evidence="3">
    <location>
        <begin position="13"/>
        <end position="128"/>
    </location>
</feature>
<dbReference type="Gene3D" id="3.40.50.2300">
    <property type="match status" value="1"/>
</dbReference>
<evidence type="ECO:0000313" key="6">
    <source>
        <dbReference type="Proteomes" id="UP001296967"/>
    </source>
</evidence>
<evidence type="ECO:0000313" key="5">
    <source>
        <dbReference type="EMBL" id="MBK5931799.1"/>
    </source>
</evidence>
<dbReference type="SMART" id="SM00448">
    <property type="entry name" value="REC"/>
    <property type="match status" value="1"/>
</dbReference>
<dbReference type="PROSITE" id="PS50110">
    <property type="entry name" value="RESPONSE_REGULATORY"/>
    <property type="match status" value="1"/>
</dbReference>
<name>A0AAJ0XG84_HALSE</name>
<dbReference type="PANTHER" id="PTHR44591:SF3">
    <property type="entry name" value="RESPONSE REGULATORY DOMAIN-CONTAINING PROTEIN"/>
    <property type="match status" value="1"/>
</dbReference>